<evidence type="ECO:0000256" key="5">
    <source>
        <dbReference type="ARBA" id="ARBA00022884"/>
    </source>
</evidence>
<dbReference type="GO" id="GO:0000932">
    <property type="term" value="C:P-body"/>
    <property type="evidence" value="ECO:0007669"/>
    <property type="project" value="TreeGrafter"/>
</dbReference>
<dbReference type="PANTHER" id="PTHR13829:SF2">
    <property type="entry name" value="U6 SNRNA-ASSOCIATED SM-LIKE PROTEIN LSM2"/>
    <property type="match status" value="1"/>
</dbReference>
<organism evidence="9 10">
    <name type="scientific">Urocitellus parryii</name>
    <name type="common">Arctic ground squirrel</name>
    <name type="synonym">Spermophilus parryii</name>
    <dbReference type="NCBI Taxonomy" id="9999"/>
    <lineage>
        <taxon>Eukaryota</taxon>
        <taxon>Metazoa</taxon>
        <taxon>Chordata</taxon>
        <taxon>Craniata</taxon>
        <taxon>Vertebrata</taxon>
        <taxon>Euteleostomi</taxon>
        <taxon>Mammalia</taxon>
        <taxon>Eutheria</taxon>
        <taxon>Euarchontoglires</taxon>
        <taxon>Glires</taxon>
        <taxon>Rodentia</taxon>
        <taxon>Sciuromorpha</taxon>
        <taxon>Sciuridae</taxon>
        <taxon>Xerinae</taxon>
        <taxon>Marmotini</taxon>
        <taxon>Urocitellus</taxon>
    </lineage>
</organism>
<evidence type="ECO:0000256" key="2">
    <source>
        <dbReference type="ARBA" id="ARBA00006850"/>
    </source>
</evidence>
<keyword evidence="10" id="KW-1185">Reference proteome</keyword>
<name>A0A8D2H425_UROPR</name>
<keyword evidence="3" id="KW-0507">mRNA processing</keyword>
<keyword evidence="4" id="KW-0747">Spliceosome</keyword>
<keyword evidence="7" id="KW-0539">Nucleus</keyword>
<dbReference type="GO" id="GO:0003723">
    <property type="term" value="F:RNA binding"/>
    <property type="evidence" value="ECO:0007669"/>
    <property type="project" value="UniProtKB-KW"/>
</dbReference>
<dbReference type="GO" id="GO:0000398">
    <property type="term" value="P:mRNA splicing, via spliceosome"/>
    <property type="evidence" value="ECO:0007669"/>
    <property type="project" value="TreeGrafter"/>
</dbReference>
<evidence type="ECO:0000256" key="8">
    <source>
        <dbReference type="ARBA" id="ARBA00023274"/>
    </source>
</evidence>
<dbReference type="GO" id="GO:1990726">
    <property type="term" value="C:Lsm1-7-Pat1 complex"/>
    <property type="evidence" value="ECO:0007669"/>
    <property type="project" value="TreeGrafter"/>
</dbReference>
<protein>
    <submittedName>
        <fullName evidence="9">Uncharacterized protein</fullName>
    </submittedName>
</protein>
<evidence type="ECO:0000313" key="10">
    <source>
        <dbReference type="Proteomes" id="UP000694417"/>
    </source>
</evidence>
<keyword evidence="6" id="KW-0508">mRNA splicing</keyword>
<sequence length="75" mass="8603">MNGYVKQLMNTDIVEEYFKLADISITEPKKYPHILSVNNCFILGSVVPYMPLLADKWTQSLQQDAANKEALQQKQ</sequence>
<evidence type="ECO:0000256" key="7">
    <source>
        <dbReference type="ARBA" id="ARBA00023242"/>
    </source>
</evidence>
<dbReference type="GO" id="GO:0046540">
    <property type="term" value="C:U4/U6 x U5 tri-snRNP complex"/>
    <property type="evidence" value="ECO:0007669"/>
    <property type="project" value="TreeGrafter"/>
</dbReference>
<dbReference type="GO" id="GO:0005688">
    <property type="term" value="C:U6 snRNP"/>
    <property type="evidence" value="ECO:0007669"/>
    <property type="project" value="TreeGrafter"/>
</dbReference>
<keyword evidence="8" id="KW-0687">Ribonucleoprotein</keyword>
<proteinExistence type="inferred from homology"/>
<evidence type="ECO:0000256" key="1">
    <source>
        <dbReference type="ARBA" id="ARBA00004123"/>
    </source>
</evidence>
<dbReference type="GO" id="GO:0071013">
    <property type="term" value="C:catalytic step 2 spliceosome"/>
    <property type="evidence" value="ECO:0007669"/>
    <property type="project" value="TreeGrafter"/>
</dbReference>
<dbReference type="AlphaFoldDB" id="A0A8D2H425"/>
<dbReference type="Ensembl" id="ENSUPAT00010009869.1">
    <property type="protein sequence ID" value="ENSUPAP00010008591.1"/>
    <property type="gene ID" value="ENSUPAG00010006939.1"/>
</dbReference>
<evidence type="ECO:0000313" key="9">
    <source>
        <dbReference type="Ensembl" id="ENSUPAP00010008591.1"/>
    </source>
</evidence>
<evidence type="ECO:0000256" key="6">
    <source>
        <dbReference type="ARBA" id="ARBA00023187"/>
    </source>
</evidence>
<reference evidence="9" key="2">
    <citation type="submission" date="2025-09" db="UniProtKB">
        <authorList>
            <consortium name="Ensembl"/>
        </authorList>
    </citation>
    <scope>IDENTIFICATION</scope>
</reference>
<dbReference type="GO" id="GO:0071011">
    <property type="term" value="C:precatalytic spliceosome"/>
    <property type="evidence" value="ECO:0007669"/>
    <property type="project" value="TreeGrafter"/>
</dbReference>
<dbReference type="InterPro" id="IPR016654">
    <property type="entry name" value="U6_snRNA_Lsm2"/>
</dbReference>
<reference evidence="9" key="1">
    <citation type="submission" date="2025-08" db="UniProtKB">
        <authorList>
            <consortium name="Ensembl"/>
        </authorList>
    </citation>
    <scope>IDENTIFICATION</scope>
</reference>
<comment type="similarity">
    <text evidence="2">Belongs to the snRNP Sm proteins family.</text>
</comment>
<evidence type="ECO:0000256" key="4">
    <source>
        <dbReference type="ARBA" id="ARBA00022728"/>
    </source>
</evidence>
<keyword evidence="5" id="KW-0694">RNA-binding</keyword>
<dbReference type="Proteomes" id="UP000694417">
    <property type="component" value="Unplaced"/>
</dbReference>
<evidence type="ECO:0000256" key="3">
    <source>
        <dbReference type="ARBA" id="ARBA00022664"/>
    </source>
</evidence>
<accession>A0A8D2H425</accession>
<comment type="subcellular location">
    <subcellularLocation>
        <location evidence="1">Nucleus</location>
    </subcellularLocation>
</comment>
<dbReference type="PANTHER" id="PTHR13829">
    <property type="entry name" value="SNRNP CORE PROTEIN FAMILY MEMBER"/>
    <property type="match status" value="1"/>
</dbReference>
<dbReference type="Gene3D" id="2.30.30.100">
    <property type="match status" value="1"/>
</dbReference>